<proteinExistence type="inferred from homology"/>
<dbReference type="Proteomes" id="UP001199424">
    <property type="component" value="Unassembled WGS sequence"/>
</dbReference>
<reference evidence="8" key="1">
    <citation type="submission" date="2021-10" db="EMBL/GenBank/DDBJ databases">
        <title>Anaerobic single-cell dispensing facilitates the cultivation of human gut bacteria.</title>
        <authorList>
            <person name="Afrizal A."/>
        </authorList>
    </citation>
    <scope>NUCLEOTIDE SEQUENCE</scope>
    <source>
        <strain evidence="8">CLA-AA-H250</strain>
    </source>
</reference>
<keyword evidence="5" id="KW-0663">Pyridoxal phosphate</keyword>
<dbReference type="AlphaFoldDB" id="A0AAE3ANA6"/>
<dbReference type="EMBL" id="JAJEQC010000009">
    <property type="protein sequence ID" value="MCC2137364.1"/>
    <property type="molecule type" value="Genomic_DNA"/>
</dbReference>
<feature type="domain" description="Aminotransferase class I/classII large" evidence="7">
    <location>
        <begin position="42"/>
        <end position="392"/>
    </location>
</feature>
<name>A0AAE3ANA6_9FIRM</name>
<accession>A0AAE3ANA6</accession>
<evidence type="ECO:0000256" key="3">
    <source>
        <dbReference type="ARBA" id="ARBA00022576"/>
    </source>
</evidence>
<dbReference type="Pfam" id="PF00155">
    <property type="entry name" value="Aminotran_1_2"/>
    <property type="match status" value="1"/>
</dbReference>
<comment type="caution">
    <text evidence="8">The sequence shown here is derived from an EMBL/GenBank/DDBJ whole genome shotgun (WGS) entry which is preliminary data.</text>
</comment>
<dbReference type="PANTHER" id="PTHR46383">
    <property type="entry name" value="ASPARTATE AMINOTRANSFERASE"/>
    <property type="match status" value="1"/>
</dbReference>
<evidence type="ECO:0000256" key="2">
    <source>
        <dbReference type="ARBA" id="ARBA00007441"/>
    </source>
</evidence>
<dbReference type="InterPro" id="IPR015421">
    <property type="entry name" value="PyrdxlP-dep_Trfase_major"/>
</dbReference>
<evidence type="ECO:0000256" key="4">
    <source>
        <dbReference type="ARBA" id="ARBA00022679"/>
    </source>
</evidence>
<dbReference type="Gene3D" id="3.40.640.10">
    <property type="entry name" value="Type I PLP-dependent aspartate aminotransferase-like (Major domain)"/>
    <property type="match status" value="1"/>
</dbReference>
<dbReference type="InterPro" id="IPR015422">
    <property type="entry name" value="PyrdxlP-dep_Trfase_small"/>
</dbReference>
<comment type="cofactor">
    <cofactor evidence="1 6">
        <name>pyridoxal 5'-phosphate</name>
        <dbReference type="ChEBI" id="CHEBI:597326"/>
    </cofactor>
</comment>
<evidence type="ECO:0000313" key="8">
    <source>
        <dbReference type="EMBL" id="MCC2137364.1"/>
    </source>
</evidence>
<dbReference type="InterPro" id="IPR004839">
    <property type="entry name" value="Aminotransferase_I/II_large"/>
</dbReference>
<dbReference type="SUPFAM" id="SSF53383">
    <property type="entry name" value="PLP-dependent transferases"/>
    <property type="match status" value="1"/>
</dbReference>
<dbReference type="Gene3D" id="3.90.1150.10">
    <property type="entry name" value="Aspartate Aminotransferase, domain 1"/>
    <property type="match status" value="1"/>
</dbReference>
<dbReference type="GO" id="GO:0006520">
    <property type="term" value="P:amino acid metabolic process"/>
    <property type="evidence" value="ECO:0007669"/>
    <property type="project" value="InterPro"/>
</dbReference>
<evidence type="ECO:0000256" key="6">
    <source>
        <dbReference type="RuleBase" id="RU000481"/>
    </source>
</evidence>
<sequence length="400" mass="45012">MRLTREEATFVIDYSKYLNDRARVIKPSGIRRFFDIANEMEDVISLSIGEPDFFTPWHIREEGITTLEKGRTRYTPNRGLMALREEICRFLKRKYDLEYTAATDILVTVGGSEAIDMALRCLVGEGDEVIIPEPCFVCYDPLTRMAGGVPVSIATKAENEFRLTPEELENAITDKTKVLIFPYPNNPTGAVMRREHLKALSEVIIRHDLIVLSDEIYSELTYGGEPHVSIASLPGMKERTIVINGFSKTYAMTGWRMGYAAGPKEIISPMTKLHQYGIMSAPTMSQYAAIEALKNGDDDIAEMRDQYDMRRRLIVDGLNRLGLTCFEPEGAFYVFPSIQSTGMTSDEFCERLIYDKHVAVVPGSAFGACGEGFVRISYAYSIKHLAEALNRIGAFLKELK</sequence>
<keyword evidence="3 6" id="KW-0032">Aminotransferase</keyword>
<dbReference type="InterPro" id="IPR015424">
    <property type="entry name" value="PyrdxlP-dep_Trfase"/>
</dbReference>
<comment type="similarity">
    <text evidence="2 6">Belongs to the class-I pyridoxal-phosphate-dependent aminotransferase family.</text>
</comment>
<dbReference type="PROSITE" id="PS00105">
    <property type="entry name" value="AA_TRANSFER_CLASS_1"/>
    <property type="match status" value="1"/>
</dbReference>
<dbReference type="CDD" id="cd00609">
    <property type="entry name" value="AAT_like"/>
    <property type="match status" value="1"/>
</dbReference>
<dbReference type="EC" id="2.6.1.-" evidence="6"/>
<dbReference type="InterPro" id="IPR004838">
    <property type="entry name" value="NHTrfase_class1_PyrdxlP-BS"/>
</dbReference>
<keyword evidence="9" id="KW-1185">Reference proteome</keyword>
<dbReference type="PANTHER" id="PTHR46383:SF3">
    <property type="entry name" value="ASPARTATE AMINOTRANSFERASE-RELATED"/>
    <property type="match status" value="1"/>
</dbReference>
<evidence type="ECO:0000256" key="5">
    <source>
        <dbReference type="ARBA" id="ARBA00022898"/>
    </source>
</evidence>
<dbReference type="GO" id="GO:0008483">
    <property type="term" value="F:transaminase activity"/>
    <property type="evidence" value="ECO:0007669"/>
    <property type="project" value="UniProtKB-KW"/>
</dbReference>
<dbReference type="InterPro" id="IPR050596">
    <property type="entry name" value="AspAT/PAT-like"/>
</dbReference>
<dbReference type="GO" id="GO:0030170">
    <property type="term" value="F:pyridoxal phosphate binding"/>
    <property type="evidence" value="ECO:0007669"/>
    <property type="project" value="InterPro"/>
</dbReference>
<gene>
    <name evidence="8" type="ORF">LKD31_10090</name>
</gene>
<dbReference type="FunFam" id="3.40.640.10:FF:000033">
    <property type="entry name" value="Aspartate aminotransferase"/>
    <property type="match status" value="1"/>
</dbReference>
<protein>
    <recommendedName>
        <fullName evidence="6">Aminotransferase</fullName>
        <ecNumber evidence="6">2.6.1.-</ecNumber>
    </recommendedName>
</protein>
<evidence type="ECO:0000313" key="9">
    <source>
        <dbReference type="Proteomes" id="UP001199424"/>
    </source>
</evidence>
<evidence type="ECO:0000259" key="7">
    <source>
        <dbReference type="Pfam" id="PF00155"/>
    </source>
</evidence>
<keyword evidence="4 6" id="KW-0808">Transferase</keyword>
<evidence type="ECO:0000256" key="1">
    <source>
        <dbReference type="ARBA" id="ARBA00001933"/>
    </source>
</evidence>
<organism evidence="8 9">
    <name type="scientific">Hominenteromicrobium mulieris</name>
    <dbReference type="NCBI Taxonomy" id="2885357"/>
    <lineage>
        <taxon>Bacteria</taxon>
        <taxon>Bacillati</taxon>
        <taxon>Bacillota</taxon>
        <taxon>Clostridia</taxon>
        <taxon>Eubacteriales</taxon>
        <taxon>Oscillospiraceae</taxon>
        <taxon>Hominenteromicrobium</taxon>
    </lineage>
</organism>